<evidence type="ECO:0000256" key="1">
    <source>
        <dbReference type="SAM" id="MobiDB-lite"/>
    </source>
</evidence>
<dbReference type="Proteomes" id="UP000198406">
    <property type="component" value="Unassembled WGS sequence"/>
</dbReference>
<dbReference type="EMBL" id="BDSP01000060">
    <property type="protein sequence ID" value="GAX13067.1"/>
    <property type="molecule type" value="Genomic_DNA"/>
</dbReference>
<name>A0A1Z5JGC7_FISSO</name>
<keyword evidence="4" id="KW-1185">Reference proteome</keyword>
<keyword evidence="2" id="KW-0812">Transmembrane</keyword>
<accession>A0A1Z5JGC7</accession>
<feature type="compositionally biased region" description="Low complexity" evidence="1">
    <location>
        <begin position="180"/>
        <end position="191"/>
    </location>
</feature>
<keyword evidence="2" id="KW-1133">Transmembrane helix</keyword>
<evidence type="ECO:0000313" key="4">
    <source>
        <dbReference type="Proteomes" id="UP000198406"/>
    </source>
</evidence>
<dbReference type="InParanoid" id="A0A1Z5JGC7"/>
<feature type="compositionally biased region" description="Polar residues" evidence="1">
    <location>
        <begin position="131"/>
        <end position="140"/>
    </location>
</feature>
<feature type="region of interest" description="Disordered" evidence="1">
    <location>
        <begin position="121"/>
        <end position="140"/>
    </location>
</feature>
<evidence type="ECO:0000313" key="3">
    <source>
        <dbReference type="EMBL" id="GAX13067.1"/>
    </source>
</evidence>
<comment type="caution">
    <text evidence="3">The sequence shown here is derived from an EMBL/GenBank/DDBJ whole genome shotgun (WGS) entry which is preliminary data.</text>
</comment>
<evidence type="ECO:0000256" key="2">
    <source>
        <dbReference type="SAM" id="Phobius"/>
    </source>
</evidence>
<organism evidence="3 4">
    <name type="scientific">Fistulifera solaris</name>
    <name type="common">Oleaginous diatom</name>
    <dbReference type="NCBI Taxonomy" id="1519565"/>
    <lineage>
        <taxon>Eukaryota</taxon>
        <taxon>Sar</taxon>
        <taxon>Stramenopiles</taxon>
        <taxon>Ochrophyta</taxon>
        <taxon>Bacillariophyta</taxon>
        <taxon>Bacillariophyceae</taxon>
        <taxon>Bacillariophycidae</taxon>
        <taxon>Naviculales</taxon>
        <taxon>Naviculaceae</taxon>
        <taxon>Fistulifera</taxon>
    </lineage>
</organism>
<protein>
    <submittedName>
        <fullName evidence="3">Uncharacterized protein</fullName>
    </submittedName>
</protein>
<feature type="transmembrane region" description="Helical" evidence="2">
    <location>
        <begin position="22"/>
        <end position="47"/>
    </location>
</feature>
<feature type="region of interest" description="Disordered" evidence="1">
    <location>
        <begin position="149"/>
        <end position="191"/>
    </location>
</feature>
<dbReference type="AlphaFoldDB" id="A0A1Z5JGC7"/>
<proteinExistence type="predicted"/>
<gene>
    <name evidence="3" type="ORF">FisN_2Hh580</name>
</gene>
<reference evidence="3 4" key="1">
    <citation type="journal article" date="2015" name="Plant Cell">
        <title>Oil accumulation by the oleaginous diatom Fistulifera solaris as revealed by the genome and transcriptome.</title>
        <authorList>
            <person name="Tanaka T."/>
            <person name="Maeda Y."/>
            <person name="Veluchamy A."/>
            <person name="Tanaka M."/>
            <person name="Abida H."/>
            <person name="Marechal E."/>
            <person name="Bowler C."/>
            <person name="Muto M."/>
            <person name="Sunaga Y."/>
            <person name="Tanaka M."/>
            <person name="Yoshino T."/>
            <person name="Taniguchi T."/>
            <person name="Fukuda Y."/>
            <person name="Nemoto M."/>
            <person name="Matsumoto M."/>
            <person name="Wong P.S."/>
            <person name="Aburatani S."/>
            <person name="Fujibuchi W."/>
        </authorList>
    </citation>
    <scope>NUCLEOTIDE SEQUENCE [LARGE SCALE GENOMIC DNA]</scope>
    <source>
        <strain evidence="3 4">JPCC DA0580</strain>
    </source>
</reference>
<keyword evidence="2" id="KW-0472">Membrane</keyword>
<sequence length="191" mass="20139">MTTSMECIQACPADYEAKFDLLLALIVYISGIINASICFSVFFLCYYTRGQLVSDASTITGEIQSSPLSSTPRKAELQTVSSGSVPAVAPAVADATAQVGKLELEMVSAGSVPVPPSDVAKAPDSVGGNVTPKTPRQSIQSSKYEALGSVTRNGRRASRRLEGRKVSFGRIFGTPKNSKKGSGSSNRLFSH</sequence>